<evidence type="ECO:0000256" key="2">
    <source>
        <dbReference type="ARBA" id="ARBA00023125"/>
    </source>
</evidence>
<keyword evidence="8" id="KW-1185">Reference proteome</keyword>
<evidence type="ECO:0000313" key="9">
    <source>
        <dbReference type="Proteomes" id="UP000236729"/>
    </source>
</evidence>
<dbReference type="EMBL" id="FOME01000022">
    <property type="protein sequence ID" value="SFF20307.1"/>
    <property type="molecule type" value="Genomic_DNA"/>
</dbReference>
<dbReference type="RefSeq" id="WP_093358512.1">
    <property type="nucleotide sequence ID" value="NZ_FNVB01000003.1"/>
</dbReference>
<gene>
    <name evidence="6" type="ORF">SAMN02982929_01846</name>
    <name evidence="7" type="ORF">SAMN05216506_1223</name>
</gene>
<dbReference type="PROSITE" id="PS50110">
    <property type="entry name" value="RESPONSE_REGULATORY"/>
    <property type="match status" value="1"/>
</dbReference>
<dbReference type="InterPro" id="IPR058245">
    <property type="entry name" value="NreC/VraR/RcsB-like_REC"/>
</dbReference>
<dbReference type="SMART" id="SM00448">
    <property type="entry name" value="REC"/>
    <property type="match status" value="1"/>
</dbReference>
<dbReference type="AlphaFoldDB" id="A0A1H5ZIU5"/>
<dbReference type="Gene3D" id="3.40.50.2300">
    <property type="match status" value="1"/>
</dbReference>
<dbReference type="Pfam" id="PF00196">
    <property type="entry name" value="GerE"/>
    <property type="match status" value="1"/>
</dbReference>
<evidence type="ECO:0000259" key="5">
    <source>
        <dbReference type="PROSITE" id="PS50110"/>
    </source>
</evidence>
<organism evidence="6 9">
    <name type="scientific">Saccharopolyspora kobensis</name>
    <dbReference type="NCBI Taxonomy" id="146035"/>
    <lineage>
        <taxon>Bacteria</taxon>
        <taxon>Bacillati</taxon>
        <taxon>Actinomycetota</taxon>
        <taxon>Actinomycetes</taxon>
        <taxon>Pseudonocardiales</taxon>
        <taxon>Pseudonocardiaceae</taxon>
        <taxon>Saccharopolyspora</taxon>
    </lineage>
</organism>
<dbReference type="PROSITE" id="PS50043">
    <property type="entry name" value="HTH_LUXR_2"/>
    <property type="match status" value="1"/>
</dbReference>
<dbReference type="InterPro" id="IPR039420">
    <property type="entry name" value="WalR-like"/>
</dbReference>
<dbReference type="Pfam" id="PF00072">
    <property type="entry name" value="Response_reg"/>
    <property type="match status" value="1"/>
</dbReference>
<accession>A0A1I2GU12</accession>
<keyword evidence="2 6" id="KW-0238">DNA-binding</keyword>
<evidence type="ECO:0000256" key="1">
    <source>
        <dbReference type="ARBA" id="ARBA00022553"/>
    </source>
</evidence>
<evidence type="ECO:0000256" key="3">
    <source>
        <dbReference type="PROSITE-ProRule" id="PRU00169"/>
    </source>
</evidence>
<name>A0A1H5ZIU5_9PSEU</name>
<dbReference type="InterPro" id="IPR001789">
    <property type="entry name" value="Sig_transdc_resp-reg_receiver"/>
</dbReference>
<feature type="modified residue" description="4-aspartylphosphate" evidence="3">
    <location>
        <position position="57"/>
    </location>
</feature>
<dbReference type="InterPro" id="IPR000792">
    <property type="entry name" value="Tscrpt_reg_LuxR_C"/>
</dbReference>
<dbReference type="EMBL" id="FNVB01000003">
    <property type="protein sequence ID" value="SEG36408.1"/>
    <property type="molecule type" value="Genomic_DNA"/>
</dbReference>
<reference evidence="8 9" key="2">
    <citation type="submission" date="2016-10" db="EMBL/GenBank/DDBJ databases">
        <authorList>
            <person name="Varghese N."/>
            <person name="Submissions S."/>
        </authorList>
    </citation>
    <scope>NUCLEOTIDE SEQUENCE [LARGE SCALE GENOMIC DNA]</scope>
    <source>
        <strain evidence="9">ATCC 20501</strain>
        <strain evidence="7 8">CGMCC 4.3529</strain>
    </source>
</reference>
<feature type="domain" description="Response regulatory" evidence="5">
    <location>
        <begin position="7"/>
        <end position="120"/>
    </location>
</feature>
<dbReference type="InterPro" id="IPR011006">
    <property type="entry name" value="CheY-like_superfamily"/>
</dbReference>
<dbReference type="SMART" id="SM00421">
    <property type="entry name" value="HTH_LUXR"/>
    <property type="match status" value="1"/>
</dbReference>
<dbReference type="GO" id="GO:0003677">
    <property type="term" value="F:DNA binding"/>
    <property type="evidence" value="ECO:0007669"/>
    <property type="project" value="UniProtKB-KW"/>
</dbReference>
<keyword evidence="1 3" id="KW-0597">Phosphoprotein</keyword>
<evidence type="ECO:0000313" key="6">
    <source>
        <dbReference type="EMBL" id="SEG36408.1"/>
    </source>
</evidence>
<dbReference type="InterPro" id="IPR016032">
    <property type="entry name" value="Sig_transdc_resp-reg_C-effctor"/>
</dbReference>
<dbReference type="SMR" id="A0A1H5ZIU5"/>
<dbReference type="GO" id="GO:0000160">
    <property type="term" value="P:phosphorelay signal transduction system"/>
    <property type="evidence" value="ECO:0007669"/>
    <property type="project" value="InterPro"/>
</dbReference>
<evidence type="ECO:0000313" key="7">
    <source>
        <dbReference type="EMBL" id="SFF20307.1"/>
    </source>
</evidence>
<proteinExistence type="predicted"/>
<evidence type="ECO:0000313" key="8">
    <source>
        <dbReference type="Proteomes" id="UP000199690"/>
    </source>
</evidence>
<dbReference type="GO" id="GO:0006355">
    <property type="term" value="P:regulation of DNA-templated transcription"/>
    <property type="evidence" value="ECO:0007669"/>
    <property type="project" value="InterPro"/>
</dbReference>
<evidence type="ECO:0000259" key="4">
    <source>
        <dbReference type="PROSITE" id="PS50043"/>
    </source>
</evidence>
<reference evidence="6" key="1">
    <citation type="submission" date="2016-10" db="EMBL/GenBank/DDBJ databases">
        <authorList>
            <person name="de Groot N.N."/>
        </authorList>
    </citation>
    <scope>NUCLEOTIDE SEQUENCE [LARGE SCALE GENOMIC DNA]</scope>
    <source>
        <strain evidence="6">ATCC 20501</strain>
    </source>
</reference>
<dbReference type="SUPFAM" id="SSF46894">
    <property type="entry name" value="C-terminal effector domain of the bipartite response regulators"/>
    <property type="match status" value="1"/>
</dbReference>
<dbReference type="Proteomes" id="UP000199690">
    <property type="component" value="Unassembled WGS sequence"/>
</dbReference>
<sequence>METERIRVGVVEDHPLYRAAVTRVLEEAPDIVVDAVAESVAQFAARSRWPGSIVVLDLGIPGVRGAAAVMEMVRRGHPVLVVSAQTDRAEVLGAMLAGARGFLGKDADGEEILHAVREVAAGRSHVASKLADVVLEAAPLKRGPSARIDLSHREAEVLARLAAGERDQDIAVGLRISIRTVRSYLDRIRDKTGLRRRPALTAYAIEHGFATCSAPDRLSA</sequence>
<dbReference type="Proteomes" id="UP000236729">
    <property type="component" value="Unassembled WGS sequence"/>
</dbReference>
<dbReference type="CDD" id="cd17535">
    <property type="entry name" value="REC_NarL-like"/>
    <property type="match status" value="1"/>
</dbReference>
<dbReference type="SUPFAM" id="SSF52172">
    <property type="entry name" value="CheY-like"/>
    <property type="match status" value="1"/>
</dbReference>
<accession>A0A1H5ZIU5</accession>
<protein>
    <submittedName>
        <fullName evidence="6">DNA-binding response regulator, NarL/FixJ family, contains REC and HTH domains</fullName>
    </submittedName>
</protein>
<dbReference type="CDD" id="cd06170">
    <property type="entry name" value="LuxR_C_like"/>
    <property type="match status" value="1"/>
</dbReference>
<dbReference type="PRINTS" id="PR00038">
    <property type="entry name" value="HTHLUXR"/>
</dbReference>
<feature type="domain" description="HTH luxR-type" evidence="4">
    <location>
        <begin position="143"/>
        <end position="208"/>
    </location>
</feature>
<dbReference type="PANTHER" id="PTHR43214">
    <property type="entry name" value="TWO-COMPONENT RESPONSE REGULATOR"/>
    <property type="match status" value="1"/>
</dbReference>